<dbReference type="OrthoDB" id="317332at2"/>
<gene>
    <name evidence="2" type="ORF">FMM08_12805</name>
</gene>
<dbReference type="PANTHER" id="PTHR21366">
    <property type="entry name" value="GLYOXALASE FAMILY PROTEIN"/>
    <property type="match status" value="1"/>
</dbReference>
<dbReference type="InterPro" id="IPR050383">
    <property type="entry name" value="GlyoxalaseI/FosfomycinResist"/>
</dbReference>
<dbReference type="InterPro" id="IPR029068">
    <property type="entry name" value="Glyas_Bleomycin-R_OHBP_Dase"/>
</dbReference>
<feature type="domain" description="VOC" evidence="1">
    <location>
        <begin position="7"/>
        <end position="138"/>
    </location>
</feature>
<dbReference type="PROSITE" id="PS51819">
    <property type="entry name" value="VOC"/>
    <property type="match status" value="1"/>
</dbReference>
<evidence type="ECO:0000313" key="2">
    <source>
        <dbReference type="EMBL" id="TXR55711.1"/>
    </source>
</evidence>
<dbReference type="Pfam" id="PF00903">
    <property type="entry name" value="Glyoxalase"/>
    <property type="match status" value="1"/>
</dbReference>
<comment type="caution">
    <text evidence="2">The sequence shown here is derived from an EMBL/GenBank/DDBJ whole genome shotgun (WGS) entry which is preliminary data.</text>
</comment>
<evidence type="ECO:0000313" key="3">
    <source>
        <dbReference type="Proteomes" id="UP000321234"/>
    </source>
</evidence>
<dbReference type="PANTHER" id="PTHR21366:SF14">
    <property type="entry name" value="GLYOXALASE DOMAIN-CONTAINING PROTEIN 5"/>
    <property type="match status" value="1"/>
</dbReference>
<dbReference type="AlphaFoldDB" id="A0A5C8ZEX9"/>
<organism evidence="2 3">
    <name type="scientific">Quadrisphaera setariae</name>
    <dbReference type="NCBI Taxonomy" id="2593304"/>
    <lineage>
        <taxon>Bacteria</taxon>
        <taxon>Bacillati</taxon>
        <taxon>Actinomycetota</taxon>
        <taxon>Actinomycetes</taxon>
        <taxon>Kineosporiales</taxon>
        <taxon>Kineosporiaceae</taxon>
        <taxon>Quadrisphaera</taxon>
    </lineage>
</organism>
<dbReference type="EMBL" id="VKAC01000007">
    <property type="protein sequence ID" value="TXR55711.1"/>
    <property type="molecule type" value="Genomic_DNA"/>
</dbReference>
<dbReference type="InterPro" id="IPR004360">
    <property type="entry name" value="Glyas_Fos-R_dOase_dom"/>
</dbReference>
<dbReference type="SUPFAM" id="SSF54593">
    <property type="entry name" value="Glyoxalase/Bleomycin resistance protein/Dihydroxybiphenyl dioxygenase"/>
    <property type="match status" value="1"/>
</dbReference>
<proteinExistence type="predicted"/>
<keyword evidence="3" id="KW-1185">Reference proteome</keyword>
<sequence length="140" mass="15158">MTIATTGFSHVRLTVRDIEVSRRFYDRVFGWEVAYEVPADADQATRDRLWFVFDGVIYKVPGGLLGLRPVAPADDSFSEDRVGLDHLSFSVAAKADLDAAVAVLDAAGVEHGGVKDAGTMHLLELRDPDGIALELVAMKG</sequence>
<dbReference type="InterPro" id="IPR037523">
    <property type="entry name" value="VOC_core"/>
</dbReference>
<dbReference type="RefSeq" id="WP_147926767.1">
    <property type="nucleotide sequence ID" value="NZ_VKAC01000007.1"/>
</dbReference>
<reference evidence="2 3" key="1">
    <citation type="submission" date="2019-07" db="EMBL/GenBank/DDBJ databases">
        <title>Quadrisphaera sp. strain DD2A genome sequencing and assembly.</title>
        <authorList>
            <person name="Kim I."/>
        </authorList>
    </citation>
    <scope>NUCLEOTIDE SEQUENCE [LARGE SCALE GENOMIC DNA]</scope>
    <source>
        <strain evidence="2 3">DD2A</strain>
    </source>
</reference>
<evidence type="ECO:0000259" key="1">
    <source>
        <dbReference type="PROSITE" id="PS51819"/>
    </source>
</evidence>
<name>A0A5C8ZEX9_9ACTN</name>
<protein>
    <submittedName>
        <fullName evidence="2">VOC family protein</fullName>
    </submittedName>
</protein>
<dbReference type="Proteomes" id="UP000321234">
    <property type="component" value="Unassembled WGS sequence"/>
</dbReference>
<accession>A0A5C8ZEX9</accession>
<dbReference type="Gene3D" id="3.10.180.10">
    <property type="entry name" value="2,3-Dihydroxybiphenyl 1,2-Dioxygenase, domain 1"/>
    <property type="match status" value="1"/>
</dbReference>